<dbReference type="GO" id="GO:0016491">
    <property type="term" value="F:oxidoreductase activity"/>
    <property type="evidence" value="ECO:0007669"/>
    <property type="project" value="UniProtKB-KW"/>
</dbReference>
<dbReference type="Proteomes" id="UP000249524">
    <property type="component" value="Unassembled WGS sequence"/>
</dbReference>
<dbReference type="PRINTS" id="PR00469">
    <property type="entry name" value="PNDRDTASEII"/>
</dbReference>
<protein>
    <recommendedName>
        <fullName evidence="1">Thioredoxin reductase</fullName>
    </recommendedName>
</protein>
<dbReference type="Pfam" id="PF07992">
    <property type="entry name" value="Pyr_redox_2"/>
    <property type="match status" value="1"/>
</dbReference>
<keyword evidence="3" id="KW-0560">Oxidoreductase</keyword>
<dbReference type="PANTHER" id="PTHR48105">
    <property type="entry name" value="THIOREDOXIN REDUCTASE 1-RELATED-RELATED"/>
    <property type="match status" value="1"/>
</dbReference>
<organism evidence="5 6">
    <name type="scientific">Phenylobacterium kunshanense</name>
    <dbReference type="NCBI Taxonomy" id="1445034"/>
    <lineage>
        <taxon>Bacteria</taxon>
        <taxon>Pseudomonadati</taxon>
        <taxon>Pseudomonadota</taxon>
        <taxon>Alphaproteobacteria</taxon>
        <taxon>Caulobacterales</taxon>
        <taxon>Caulobacteraceae</taxon>
        <taxon>Phenylobacterium</taxon>
    </lineage>
</organism>
<evidence type="ECO:0000256" key="3">
    <source>
        <dbReference type="ARBA" id="ARBA00023002"/>
    </source>
</evidence>
<comment type="caution">
    <text evidence="5">The sequence shown here is derived from an EMBL/GenBank/DDBJ whole genome shotgun (WGS) entry which is preliminary data.</text>
</comment>
<evidence type="ECO:0000313" key="5">
    <source>
        <dbReference type="EMBL" id="RAK64479.1"/>
    </source>
</evidence>
<proteinExistence type="predicted"/>
<dbReference type="InterPro" id="IPR036188">
    <property type="entry name" value="FAD/NAD-bd_sf"/>
</dbReference>
<dbReference type="AlphaFoldDB" id="A0A328BCL8"/>
<dbReference type="InterPro" id="IPR050097">
    <property type="entry name" value="Ferredoxin-NADP_redctase_2"/>
</dbReference>
<evidence type="ECO:0000256" key="1">
    <source>
        <dbReference type="ARBA" id="ARBA00018719"/>
    </source>
</evidence>
<keyword evidence="6" id="KW-1185">Reference proteome</keyword>
<dbReference type="SUPFAM" id="SSF51905">
    <property type="entry name" value="FAD/NAD(P)-binding domain"/>
    <property type="match status" value="1"/>
</dbReference>
<dbReference type="Gene3D" id="3.50.50.60">
    <property type="entry name" value="FAD/NAD(P)-binding domain"/>
    <property type="match status" value="2"/>
</dbReference>
<gene>
    <name evidence="5" type="ORF">DJ019_14465</name>
</gene>
<sequence length="305" mass="32484">MDHPTDLDCIIIGAGPAGLTAAIYLARFRRRFRVIETGESRAGWIPRTRNHPGFPDGVGGRTLLGRMRRQAEAYGAEIVRGSAQSLRKVRDGFRLATGAGEFSAATVILATGVQDNAPPIPGLEEGVFRGLVRICPICDGYEVVGKSVGVIGRDDHGAQEAIFLRTWSDQVAFLHVGEAPLPPATVRKLKSAGVEVVRSAIRAVRIERRRIVAFDLGAGESRSFDSVYSALGVTPRVRLAEDAGAKLDSSGRLVVGDHQETSVPGLYAAGDVVRGLNQISTACGEGAIAATDVHNRLRLARSARS</sequence>
<evidence type="ECO:0000313" key="6">
    <source>
        <dbReference type="Proteomes" id="UP000249524"/>
    </source>
</evidence>
<reference evidence="5 6" key="1">
    <citation type="submission" date="2018-05" db="EMBL/GenBank/DDBJ databases">
        <authorList>
            <person name="Lanie J.A."/>
            <person name="Ng W.-L."/>
            <person name="Kazmierczak K.M."/>
            <person name="Andrzejewski T.M."/>
            <person name="Davidsen T.M."/>
            <person name="Wayne K.J."/>
            <person name="Tettelin H."/>
            <person name="Glass J.I."/>
            <person name="Rusch D."/>
            <person name="Podicherti R."/>
            <person name="Tsui H.-C.T."/>
            <person name="Winkler M.E."/>
        </authorList>
    </citation>
    <scope>NUCLEOTIDE SEQUENCE [LARGE SCALE GENOMIC DNA]</scope>
    <source>
        <strain evidence="5 6">BUT-10</strain>
    </source>
</reference>
<evidence type="ECO:0000259" key="4">
    <source>
        <dbReference type="Pfam" id="PF07992"/>
    </source>
</evidence>
<name>A0A328BCL8_9CAUL</name>
<dbReference type="OrthoDB" id="9786503at2"/>
<dbReference type="PRINTS" id="PR00368">
    <property type="entry name" value="FADPNR"/>
</dbReference>
<dbReference type="InterPro" id="IPR023753">
    <property type="entry name" value="FAD/NAD-binding_dom"/>
</dbReference>
<keyword evidence="2" id="KW-0285">Flavoprotein</keyword>
<feature type="domain" description="FAD/NAD(P)-binding" evidence="4">
    <location>
        <begin position="8"/>
        <end position="286"/>
    </location>
</feature>
<accession>A0A328BCL8</accession>
<dbReference type="EMBL" id="QFYS01000006">
    <property type="protein sequence ID" value="RAK64479.1"/>
    <property type="molecule type" value="Genomic_DNA"/>
</dbReference>
<evidence type="ECO:0000256" key="2">
    <source>
        <dbReference type="ARBA" id="ARBA00022630"/>
    </source>
</evidence>